<proteinExistence type="predicted"/>
<accession>A0A9N8EHZ1</accession>
<dbReference type="EMBL" id="CAICTM010001249">
    <property type="protein sequence ID" value="CAB9521932.1"/>
    <property type="molecule type" value="Genomic_DNA"/>
</dbReference>
<dbReference type="AlphaFoldDB" id="A0A9N8EHZ1"/>
<dbReference type="OrthoDB" id="44150at2759"/>
<dbReference type="InterPro" id="IPR013219">
    <property type="entry name" value="Ribosomal_mS33"/>
</dbReference>
<organism evidence="2 3">
    <name type="scientific">Seminavis robusta</name>
    <dbReference type="NCBI Taxonomy" id="568900"/>
    <lineage>
        <taxon>Eukaryota</taxon>
        <taxon>Sar</taxon>
        <taxon>Stramenopiles</taxon>
        <taxon>Ochrophyta</taxon>
        <taxon>Bacillariophyta</taxon>
        <taxon>Bacillariophyceae</taxon>
        <taxon>Bacillariophycidae</taxon>
        <taxon>Naviculales</taxon>
        <taxon>Naviculaceae</taxon>
        <taxon>Seminavis</taxon>
    </lineage>
</organism>
<sequence length="169" mass="19561">MATDTTTQQRHTLHRQRRLVHGSSFLSDDQVDSIATATNEEVHSTVTQLIKYQYSKVSAMASSKAAGLTTRKLYQTYPTLRREVNKVQQEIFGYFPNLGVRTGHQKTKKSLQGVYLNRYYDEPIDKYARKAHPEGFMTELQERRHVKREFMRRKGKGPPKKGSGKRSKK</sequence>
<comment type="caution">
    <text evidence="2">The sequence shown here is derived from an EMBL/GenBank/DDBJ whole genome shotgun (WGS) entry which is preliminary data.</text>
</comment>
<dbReference type="Proteomes" id="UP001153069">
    <property type="component" value="Unassembled WGS sequence"/>
</dbReference>
<name>A0A9N8EHZ1_9STRA</name>
<gene>
    <name evidence="2" type="ORF">SEMRO_1251_G256120.1</name>
</gene>
<evidence type="ECO:0000313" key="3">
    <source>
        <dbReference type="Proteomes" id="UP001153069"/>
    </source>
</evidence>
<keyword evidence="3" id="KW-1185">Reference proteome</keyword>
<dbReference type="Pfam" id="PF08293">
    <property type="entry name" value="MRP-S33"/>
    <property type="match status" value="1"/>
</dbReference>
<protein>
    <submittedName>
        <fullName evidence="2">Uncharacterized protein</fullName>
    </submittedName>
</protein>
<feature type="compositionally biased region" description="Basic residues" evidence="1">
    <location>
        <begin position="144"/>
        <end position="169"/>
    </location>
</feature>
<feature type="region of interest" description="Disordered" evidence="1">
    <location>
        <begin position="137"/>
        <end position="169"/>
    </location>
</feature>
<evidence type="ECO:0000313" key="2">
    <source>
        <dbReference type="EMBL" id="CAB9521932.1"/>
    </source>
</evidence>
<evidence type="ECO:0000256" key="1">
    <source>
        <dbReference type="SAM" id="MobiDB-lite"/>
    </source>
</evidence>
<reference evidence="2" key="1">
    <citation type="submission" date="2020-06" db="EMBL/GenBank/DDBJ databases">
        <authorList>
            <consortium name="Plant Systems Biology data submission"/>
        </authorList>
    </citation>
    <scope>NUCLEOTIDE SEQUENCE</scope>
    <source>
        <strain evidence="2">D6</strain>
    </source>
</reference>